<dbReference type="PaxDb" id="29760-VIT_08s0056g00990.t01"/>
<keyword evidence="3" id="KW-1185">Reference proteome</keyword>
<protein>
    <submittedName>
        <fullName evidence="2">Uncharacterized protein</fullName>
    </submittedName>
</protein>
<keyword evidence="1" id="KW-1133">Transmembrane helix</keyword>
<evidence type="ECO:0000313" key="2">
    <source>
        <dbReference type="EMBL" id="CCB55986.1"/>
    </source>
</evidence>
<keyword evidence="1" id="KW-0812">Transmembrane</keyword>
<proteinExistence type="predicted"/>
<reference evidence="3" key="1">
    <citation type="journal article" date="2007" name="Nature">
        <title>The grapevine genome sequence suggests ancestral hexaploidization in major angiosperm phyla.</title>
        <authorList>
            <consortium name="The French-Italian Public Consortium for Grapevine Genome Characterization."/>
            <person name="Jaillon O."/>
            <person name="Aury J.-M."/>
            <person name="Noel B."/>
            <person name="Policriti A."/>
            <person name="Clepet C."/>
            <person name="Casagrande A."/>
            <person name="Choisne N."/>
            <person name="Aubourg S."/>
            <person name="Vitulo N."/>
            <person name="Jubin C."/>
            <person name="Vezzi A."/>
            <person name="Legeai F."/>
            <person name="Hugueney P."/>
            <person name="Dasilva C."/>
            <person name="Horner D."/>
            <person name="Mica E."/>
            <person name="Jublot D."/>
            <person name="Poulain J."/>
            <person name="Bruyere C."/>
            <person name="Billault A."/>
            <person name="Segurens B."/>
            <person name="Gouyvenoux M."/>
            <person name="Ugarte E."/>
            <person name="Cattonaro F."/>
            <person name="Anthouard V."/>
            <person name="Vico V."/>
            <person name="Del Fabbro C."/>
            <person name="Alaux M."/>
            <person name="Di Gaspero G."/>
            <person name="Dumas V."/>
            <person name="Felice N."/>
            <person name="Paillard S."/>
            <person name="Juman I."/>
            <person name="Moroldo M."/>
            <person name="Scalabrin S."/>
            <person name="Canaguier A."/>
            <person name="Le Clainche I."/>
            <person name="Malacrida G."/>
            <person name="Durand E."/>
            <person name="Pesole G."/>
            <person name="Laucou V."/>
            <person name="Chatelet P."/>
            <person name="Merdinoglu D."/>
            <person name="Delledonne M."/>
            <person name="Pezzotti M."/>
            <person name="Lecharny A."/>
            <person name="Scarpelli C."/>
            <person name="Artiguenave F."/>
            <person name="Pe M.E."/>
            <person name="Valle G."/>
            <person name="Morgante M."/>
            <person name="Caboche M."/>
            <person name="Adam-Blondon A.-F."/>
            <person name="Weissenbach J."/>
            <person name="Quetier F."/>
            <person name="Wincker P."/>
        </authorList>
    </citation>
    <scope>NUCLEOTIDE SEQUENCE [LARGE SCALE GENOMIC DNA]</scope>
    <source>
        <strain evidence="3">cv. Pinot noir / PN40024</strain>
    </source>
</reference>
<name>F6HMW1_VITVI</name>
<gene>
    <name evidence="2" type="ordered locus">VIT_08s0056g00990</name>
</gene>
<sequence length="71" mass="7638">MPSPFGVAVGAGWQGVVAIIIIGCCYVIGIPLGVLLAYVVHLSIRVLWGSLRTKNFFFDLPSTWIGMLFGV</sequence>
<dbReference type="Proteomes" id="UP000009183">
    <property type="component" value="Chromosome 8"/>
</dbReference>
<organism evidence="2 3">
    <name type="scientific">Vitis vinifera</name>
    <name type="common">Grape</name>
    <dbReference type="NCBI Taxonomy" id="29760"/>
    <lineage>
        <taxon>Eukaryota</taxon>
        <taxon>Viridiplantae</taxon>
        <taxon>Streptophyta</taxon>
        <taxon>Embryophyta</taxon>
        <taxon>Tracheophyta</taxon>
        <taxon>Spermatophyta</taxon>
        <taxon>Magnoliopsida</taxon>
        <taxon>eudicotyledons</taxon>
        <taxon>Gunneridae</taxon>
        <taxon>Pentapetalae</taxon>
        <taxon>rosids</taxon>
        <taxon>Vitales</taxon>
        <taxon>Vitaceae</taxon>
        <taxon>Viteae</taxon>
        <taxon>Vitis</taxon>
    </lineage>
</organism>
<dbReference type="EMBL" id="FN595995">
    <property type="protein sequence ID" value="CCB55986.1"/>
    <property type="molecule type" value="Genomic_DNA"/>
</dbReference>
<evidence type="ECO:0000256" key="1">
    <source>
        <dbReference type="SAM" id="Phobius"/>
    </source>
</evidence>
<dbReference type="AlphaFoldDB" id="F6HMW1"/>
<feature type="transmembrane region" description="Helical" evidence="1">
    <location>
        <begin position="12"/>
        <end position="40"/>
    </location>
</feature>
<evidence type="ECO:0000313" key="3">
    <source>
        <dbReference type="Proteomes" id="UP000009183"/>
    </source>
</evidence>
<accession>F6HMW1</accession>
<dbReference type="InParanoid" id="F6HMW1"/>
<keyword evidence="1" id="KW-0472">Membrane</keyword>
<dbReference type="HOGENOM" id="CLU_2745255_0_0_1"/>